<dbReference type="CDD" id="cd03713">
    <property type="entry name" value="EFG_mtEFG_C"/>
    <property type="match status" value="1"/>
</dbReference>
<dbReference type="PANTHER" id="PTHR43261">
    <property type="entry name" value="TRANSLATION ELONGATION FACTOR G-RELATED"/>
    <property type="match status" value="1"/>
</dbReference>
<dbReference type="PROSITE" id="PS51722">
    <property type="entry name" value="G_TR_2"/>
    <property type="match status" value="1"/>
</dbReference>
<feature type="binding site" evidence="8">
    <location>
        <begin position="17"/>
        <end position="24"/>
    </location>
    <ligand>
        <name>GTP</name>
        <dbReference type="ChEBI" id="CHEBI:37565"/>
    </ligand>
</feature>
<dbReference type="InterPro" id="IPR035647">
    <property type="entry name" value="EFG_III/V"/>
</dbReference>
<dbReference type="PROSITE" id="PS00301">
    <property type="entry name" value="G_TR_1"/>
    <property type="match status" value="1"/>
</dbReference>
<dbReference type="FunFam" id="2.40.30.10:FF:000006">
    <property type="entry name" value="Elongation factor G"/>
    <property type="match status" value="1"/>
</dbReference>
<comment type="subcellular location">
    <subcellularLocation>
        <location evidence="8">Cytoplasm</location>
    </subcellularLocation>
</comment>
<dbReference type="Gene3D" id="3.30.70.870">
    <property type="entry name" value="Elongation Factor G (Translational Gtpase), domain 3"/>
    <property type="match status" value="1"/>
</dbReference>
<dbReference type="FunFam" id="3.30.70.240:FF:000001">
    <property type="entry name" value="Elongation factor G"/>
    <property type="match status" value="1"/>
</dbReference>
<dbReference type="EMBL" id="JRPR02000001">
    <property type="protein sequence ID" value="TLD97699.1"/>
    <property type="molecule type" value="Genomic_DNA"/>
</dbReference>
<dbReference type="SUPFAM" id="SSF54211">
    <property type="entry name" value="Ribosomal protein S5 domain 2-like"/>
    <property type="match status" value="1"/>
</dbReference>
<dbReference type="PANTHER" id="PTHR43261:SF1">
    <property type="entry name" value="RIBOSOME-RELEASING FACTOR 2, MITOCHONDRIAL"/>
    <property type="match status" value="1"/>
</dbReference>
<dbReference type="GO" id="GO:0003746">
    <property type="term" value="F:translation elongation factor activity"/>
    <property type="evidence" value="ECO:0007669"/>
    <property type="project" value="UniProtKB-UniRule"/>
</dbReference>
<dbReference type="OrthoDB" id="9804431at2"/>
<dbReference type="CDD" id="cd01886">
    <property type="entry name" value="EF-G"/>
    <property type="match status" value="1"/>
</dbReference>
<keyword evidence="3 8" id="KW-0547">Nucleotide-binding</keyword>
<dbReference type="Pfam" id="PF03144">
    <property type="entry name" value="GTP_EFTU_D2"/>
    <property type="match status" value="1"/>
</dbReference>
<dbReference type="InterPro" id="IPR014721">
    <property type="entry name" value="Ribsml_uS5_D2-typ_fold_subgr"/>
</dbReference>
<dbReference type="NCBIfam" id="TIGR00484">
    <property type="entry name" value="EF-G"/>
    <property type="match status" value="1"/>
</dbReference>
<dbReference type="SMART" id="SM00838">
    <property type="entry name" value="EFG_C"/>
    <property type="match status" value="1"/>
</dbReference>
<dbReference type="InterPro" id="IPR027417">
    <property type="entry name" value="P-loop_NTPase"/>
</dbReference>
<evidence type="ECO:0000256" key="7">
    <source>
        <dbReference type="ARBA" id="ARBA00024731"/>
    </source>
</evidence>
<dbReference type="Gene3D" id="3.40.50.300">
    <property type="entry name" value="P-loop containing nucleotide triphosphate hydrolases"/>
    <property type="match status" value="1"/>
</dbReference>
<reference evidence="10 11" key="1">
    <citation type="journal article" date="2014" name="Genome Announc.">
        <title>Draft genome sequences of eight enterohepatic helicobacter species isolated from both laboratory and wild rodents.</title>
        <authorList>
            <person name="Sheh A."/>
            <person name="Shen Z."/>
            <person name="Fox J.G."/>
        </authorList>
    </citation>
    <scope>NUCLEOTIDE SEQUENCE [LARGE SCALE GENOMIC DNA]</scope>
    <source>
        <strain evidence="10 11">MIT 09-6949</strain>
    </source>
</reference>
<organism evidence="10 11">
    <name type="scientific">Helicobacter jaachi</name>
    <dbReference type="NCBI Taxonomy" id="1677920"/>
    <lineage>
        <taxon>Bacteria</taxon>
        <taxon>Pseudomonadati</taxon>
        <taxon>Campylobacterota</taxon>
        <taxon>Epsilonproteobacteria</taxon>
        <taxon>Campylobacterales</taxon>
        <taxon>Helicobacteraceae</taxon>
        <taxon>Helicobacter</taxon>
    </lineage>
</organism>
<dbReference type="NCBIfam" id="NF009379">
    <property type="entry name" value="PRK12740.1-3"/>
    <property type="match status" value="1"/>
</dbReference>
<dbReference type="CDD" id="cd16262">
    <property type="entry name" value="EFG_III"/>
    <property type="match status" value="1"/>
</dbReference>
<dbReference type="InterPro" id="IPR009022">
    <property type="entry name" value="EFG_III"/>
</dbReference>
<evidence type="ECO:0000256" key="5">
    <source>
        <dbReference type="ARBA" id="ARBA00022917"/>
    </source>
</evidence>
<dbReference type="InterPro" id="IPR009000">
    <property type="entry name" value="Transl_B-barrel_sf"/>
</dbReference>
<dbReference type="SMART" id="SM00889">
    <property type="entry name" value="EFG_IV"/>
    <property type="match status" value="1"/>
</dbReference>
<accession>A0A4U8TCL4</accession>
<evidence type="ECO:0000256" key="3">
    <source>
        <dbReference type="ARBA" id="ARBA00022741"/>
    </source>
</evidence>
<dbReference type="GO" id="GO:0003924">
    <property type="term" value="F:GTPase activity"/>
    <property type="evidence" value="ECO:0007669"/>
    <property type="project" value="InterPro"/>
</dbReference>
<evidence type="ECO:0000256" key="2">
    <source>
        <dbReference type="ARBA" id="ARBA00017872"/>
    </source>
</evidence>
<dbReference type="CDD" id="cd01434">
    <property type="entry name" value="EFG_mtEFG1_IV"/>
    <property type="match status" value="1"/>
</dbReference>
<dbReference type="PRINTS" id="PR00315">
    <property type="entry name" value="ELONGATNFCT"/>
</dbReference>
<dbReference type="InterPro" id="IPR041095">
    <property type="entry name" value="EFG_II"/>
</dbReference>
<evidence type="ECO:0000259" key="9">
    <source>
        <dbReference type="PROSITE" id="PS51722"/>
    </source>
</evidence>
<dbReference type="STRING" id="1677920.LS71_07735"/>
<dbReference type="InterPro" id="IPR000795">
    <property type="entry name" value="T_Tr_GTP-bd_dom"/>
</dbReference>
<keyword evidence="11" id="KW-1185">Reference proteome</keyword>
<comment type="similarity">
    <text evidence="1 8">Belongs to the TRAFAC class translation factor GTPase superfamily. Classic translation factor GTPase family. EF-G/EF-2 subfamily.</text>
</comment>
<dbReference type="Gene3D" id="3.30.230.10">
    <property type="match status" value="1"/>
</dbReference>
<evidence type="ECO:0000313" key="10">
    <source>
        <dbReference type="EMBL" id="TLD97699.1"/>
    </source>
</evidence>
<name>A0A4U8TCL4_9HELI</name>
<dbReference type="NCBIfam" id="TIGR00231">
    <property type="entry name" value="small_GTP"/>
    <property type="match status" value="1"/>
</dbReference>
<comment type="caution">
    <text evidence="10">The sequence shown here is derived from an EMBL/GenBank/DDBJ whole genome shotgun (WGS) entry which is preliminary data.</text>
</comment>
<keyword evidence="6 8" id="KW-0342">GTP-binding</keyword>
<dbReference type="Gene3D" id="3.30.70.240">
    <property type="match status" value="1"/>
</dbReference>
<dbReference type="Proteomes" id="UP000029733">
    <property type="component" value="Unassembled WGS sequence"/>
</dbReference>
<evidence type="ECO:0000256" key="4">
    <source>
        <dbReference type="ARBA" id="ARBA00022768"/>
    </source>
</evidence>
<dbReference type="HAMAP" id="MF_00054_B">
    <property type="entry name" value="EF_G_EF_2_B"/>
    <property type="match status" value="1"/>
</dbReference>
<dbReference type="Pfam" id="PF00009">
    <property type="entry name" value="GTP_EFTU"/>
    <property type="match status" value="1"/>
</dbReference>
<dbReference type="SUPFAM" id="SSF50447">
    <property type="entry name" value="Translation proteins"/>
    <property type="match status" value="1"/>
</dbReference>
<dbReference type="SUPFAM" id="SSF54980">
    <property type="entry name" value="EF-G C-terminal domain-like"/>
    <property type="match status" value="2"/>
</dbReference>
<gene>
    <name evidence="8 10" type="primary">fusA</name>
    <name evidence="10" type="ORF">LS71_002890</name>
</gene>
<dbReference type="GO" id="GO:0032790">
    <property type="term" value="P:ribosome disassembly"/>
    <property type="evidence" value="ECO:0007669"/>
    <property type="project" value="TreeGrafter"/>
</dbReference>
<protein>
    <recommendedName>
        <fullName evidence="2 8">Elongation factor G</fullName>
        <shortName evidence="8">EF-G</shortName>
    </recommendedName>
</protein>
<dbReference type="InterPro" id="IPR004540">
    <property type="entry name" value="Transl_elong_EFG/EF2"/>
</dbReference>
<feature type="binding site" evidence="8">
    <location>
        <begin position="135"/>
        <end position="138"/>
    </location>
    <ligand>
        <name>GTP</name>
        <dbReference type="ChEBI" id="CHEBI:37565"/>
    </ligand>
</feature>
<dbReference type="FunFam" id="3.40.50.300:FF:000029">
    <property type="entry name" value="Elongation factor G"/>
    <property type="match status" value="1"/>
</dbReference>
<dbReference type="Pfam" id="PF14492">
    <property type="entry name" value="EFG_III"/>
    <property type="match status" value="1"/>
</dbReference>
<dbReference type="FunFam" id="3.30.70.870:FF:000001">
    <property type="entry name" value="Elongation factor G"/>
    <property type="match status" value="1"/>
</dbReference>
<dbReference type="Pfam" id="PF03764">
    <property type="entry name" value="EFG_IV"/>
    <property type="match status" value="1"/>
</dbReference>
<dbReference type="InterPro" id="IPR047872">
    <property type="entry name" value="EFG_IV"/>
</dbReference>
<dbReference type="GO" id="GO:0005525">
    <property type="term" value="F:GTP binding"/>
    <property type="evidence" value="ECO:0007669"/>
    <property type="project" value="UniProtKB-UniRule"/>
</dbReference>
<proteinExistence type="inferred from homology"/>
<dbReference type="InterPro" id="IPR005225">
    <property type="entry name" value="Small_GTP-bd"/>
</dbReference>
<dbReference type="InterPro" id="IPR005517">
    <property type="entry name" value="Transl_elong_EFG/EF2_IV"/>
</dbReference>
<dbReference type="GO" id="GO:0005737">
    <property type="term" value="C:cytoplasm"/>
    <property type="evidence" value="ECO:0007669"/>
    <property type="project" value="UniProtKB-SubCell"/>
</dbReference>
<evidence type="ECO:0000256" key="8">
    <source>
        <dbReference type="HAMAP-Rule" id="MF_00054"/>
    </source>
</evidence>
<dbReference type="InterPro" id="IPR035649">
    <property type="entry name" value="EFG_V"/>
</dbReference>
<dbReference type="InterPro" id="IPR031157">
    <property type="entry name" value="G_TR_CS"/>
</dbReference>
<dbReference type="RefSeq" id="WP_034356106.1">
    <property type="nucleotide sequence ID" value="NZ_JRPR02000001.1"/>
</dbReference>
<dbReference type="AlphaFoldDB" id="A0A4U8TCL4"/>
<dbReference type="InterPro" id="IPR000640">
    <property type="entry name" value="EFG_V-like"/>
</dbReference>
<dbReference type="InterPro" id="IPR020568">
    <property type="entry name" value="Ribosomal_Su5_D2-typ_SF"/>
</dbReference>
<dbReference type="InterPro" id="IPR004161">
    <property type="entry name" value="EFTu-like_2"/>
</dbReference>
<feature type="domain" description="Tr-type G" evidence="9">
    <location>
        <begin position="8"/>
        <end position="283"/>
    </location>
</feature>
<evidence type="ECO:0000256" key="1">
    <source>
        <dbReference type="ARBA" id="ARBA00005870"/>
    </source>
</evidence>
<dbReference type="Gene3D" id="2.40.30.10">
    <property type="entry name" value="Translation factors"/>
    <property type="match status" value="1"/>
</dbReference>
<comment type="function">
    <text evidence="7 8">Catalyzes the GTP-dependent ribosomal translocation step during translation elongation. During this step, the ribosome changes from the pre-translocational (PRE) to the post-translocational (POST) state as the newly formed A-site-bound peptidyl-tRNA and P-site-bound deacylated tRNA move to the P and E sites, respectively. Catalyzes the coordinated movement of the two tRNA molecules, the mRNA and conformational changes in the ribosome.</text>
</comment>
<keyword evidence="5 8" id="KW-0648">Protein biosynthesis</keyword>
<sequence length="692" mass="76988">MARKTPLSRIRNIGIAAHIDAGKTTTSERILFYTGVSHKIGEVHDGAATMDWMEQEKERGITITSATTTCFWRDYQINLIDTPGHVDFTIEVERSMRVLDGAVAVFCSVGGVQPQSETVWRQANKYGVPRMVFVNKMDRIGANFYNVESQIKQRLKANPVPINIPIGAEENFKGVIDLVQMKAIVWNDESMGAKYDIEEIPAELVDKANEYREKLLESAAEQDEALMEKYLNGEELSIEEIKKGIKIGCLNMSLIPMLCGSSFKNKGVQTLLDAVVDYLPAPTEVAEIKGINPKDDSELSVESSDDGAFAGLAFKIMTDPFVGQLTFVRAYRGKLESGSYVLNSTKGKKERVGRLLKMHSNKREDIKEIYAGEICAFVGLKDTITGDTLCDEKVPVILERMDFPEPVIQIAVEPKTKADQEKMSIALGKLAEEDPSFRVSTHEETGQTLIGGMGELHLEIIVDRLKREFKVEAEVGEPQVAFRETIRSAVEQECKYAKQSGGRGQYGHVYIKLEPKEPGSGYEFVNDISGGVIPKEYIPAVDKGIQEAMQNGVLAGYPVVDFKVTLYDGSYHEVDSSEMAFKIAGSMAFKDACRKANAVLLEPMMKVEVEVPEEYMGDVIGDLNRRRGQINSMDDRMGLKIVNAFVPLAEMFGYSTDLRSATQGRGTYTMEFDHYGEVPNNIAKEIMEKRKG</sequence>
<dbReference type="CDD" id="cd04088">
    <property type="entry name" value="EFG_mtEFG_II"/>
    <property type="match status" value="1"/>
</dbReference>
<keyword evidence="8" id="KW-0963">Cytoplasm</keyword>
<feature type="binding site" evidence="8">
    <location>
        <begin position="81"/>
        <end position="85"/>
    </location>
    <ligand>
        <name>GTP</name>
        <dbReference type="ChEBI" id="CHEBI:37565"/>
    </ligand>
</feature>
<keyword evidence="4 8" id="KW-0251">Elongation factor</keyword>
<dbReference type="Pfam" id="PF00679">
    <property type="entry name" value="EFG_C"/>
    <property type="match status" value="1"/>
</dbReference>
<dbReference type="SUPFAM" id="SSF52540">
    <property type="entry name" value="P-loop containing nucleoside triphosphate hydrolases"/>
    <property type="match status" value="1"/>
</dbReference>
<dbReference type="FunFam" id="3.30.230.10:FF:000003">
    <property type="entry name" value="Elongation factor G"/>
    <property type="match status" value="1"/>
</dbReference>
<evidence type="ECO:0000256" key="6">
    <source>
        <dbReference type="ARBA" id="ARBA00023134"/>
    </source>
</evidence>
<dbReference type="NCBIfam" id="NF009381">
    <property type="entry name" value="PRK12740.1-5"/>
    <property type="match status" value="1"/>
</dbReference>
<evidence type="ECO:0000313" key="11">
    <source>
        <dbReference type="Proteomes" id="UP000029733"/>
    </source>
</evidence>